<dbReference type="SUPFAM" id="SSF88723">
    <property type="entry name" value="PIN domain-like"/>
    <property type="match status" value="1"/>
</dbReference>
<accession>A0A7C2A3K7</accession>
<evidence type="ECO:0000256" key="1">
    <source>
        <dbReference type="ARBA" id="ARBA00022649"/>
    </source>
</evidence>
<evidence type="ECO:0000259" key="7">
    <source>
        <dbReference type="Pfam" id="PF01850"/>
    </source>
</evidence>
<keyword evidence="1 6" id="KW-1277">Toxin-antitoxin system</keyword>
<dbReference type="GO" id="GO:0016787">
    <property type="term" value="F:hydrolase activity"/>
    <property type="evidence" value="ECO:0007669"/>
    <property type="project" value="UniProtKB-KW"/>
</dbReference>
<comment type="cofactor">
    <cofactor evidence="6">
        <name>Mg(2+)</name>
        <dbReference type="ChEBI" id="CHEBI:18420"/>
    </cofactor>
</comment>
<dbReference type="InterPro" id="IPR051749">
    <property type="entry name" value="PINc/VapC_TA_RNase"/>
</dbReference>
<dbReference type="InterPro" id="IPR029060">
    <property type="entry name" value="PIN-like_dom_sf"/>
</dbReference>
<organism evidence="8">
    <name type="scientific">Desulfofervidus auxilii</name>
    <dbReference type="NCBI Taxonomy" id="1621989"/>
    <lineage>
        <taxon>Bacteria</taxon>
        <taxon>Pseudomonadati</taxon>
        <taxon>Thermodesulfobacteriota</taxon>
        <taxon>Candidatus Desulfofervidia</taxon>
        <taxon>Candidatus Desulfofervidales</taxon>
        <taxon>Candidatus Desulfofervidaceae</taxon>
        <taxon>Candidatus Desulfofervidus</taxon>
    </lineage>
</organism>
<keyword evidence="6" id="KW-0800">Toxin</keyword>
<dbReference type="PANTHER" id="PTHR42740">
    <property type="entry name" value="RIBONUCLEASE VAPC3"/>
    <property type="match status" value="1"/>
</dbReference>
<evidence type="ECO:0000256" key="6">
    <source>
        <dbReference type="HAMAP-Rule" id="MF_00265"/>
    </source>
</evidence>
<reference evidence="8" key="1">
    <citation type="journal article" date="2020" name="mSystems">
        <title>Genome- and Community-Level Interaction Insights into Carbon Utilization and Element Cycling Functions of Hydrothermarchaeota in Hydrothermal Sediment.</title>
        <authorList>
            <person name="Zhou Z."/>
            <person name="Liu Y."/>
            <person name="Xu W."/>
            <person name="Pan J."/>
            <person name="Luo Z.H."/>
            <person name="Li M."/>
        </authorList>
    </citation>
    <scope>NUCLEOTIDE SEQUENCE [LARGE SCALE GENOMIC DNA]</scope>
    <source>
        <strain evidence="8">HyVt-389</strain>
    </source>
</reference>
<feature type="binding site" evidence="6">
    <location>
        <position position="5"/>
    </location>
    <ligand>
        <name>Mg(2+)</name>
        <dbReference type="ChEBI" id="CHEBI:18420"/>
    </ligand>
</feature>
<evidence type="ECO:0000256" key="3">
    <source>
        <dbReference type="ARBA" id="ARBA00022723"/>
    </source>
</evidence>
<dbReference type="EMBL" id="DRIH01000072">
    <property type="protein sequence ID" value="HEC67634.1"/>
    <property type="molecule type" value="Genomic_DNA"/>
</dbReference>
<dbReference type="PANTHER" id="PTHR42740:SF1">
    <property type="entry name" value="RIBONUCLEASE VAPC3"/>
    <property type="match status" value="1"/>
</dbReference>
<evidence type="ECO:0000256" key="5">
    <source>
        <dbReference type="ARBA" id="ARBA00022842"/>
    </source>
</evidence>
<dbReference type="HAMAP" id="MF_00265">
    <property type="entry name" value="VapC_Nob1"/>
    <property type="match status" value="1"/>
</dbReference>
<keyword evidence="5 6" id="KW-0460">Magnesium</keyword>
<dbReference type="AlphaFoldDB" id="A0A7C2A3K7"/>
<comment type="function">
    <text evidence="6">Toxic component of a toxin-antitoxin (TA) system. An RNase.</text>
</comment>
<keyword evidence="4 6" id="KW-0378">Hydrolase</keyword>
<name>A0A7C2A3K7_DESA2</name>
<dbReference type="CDD" id="cd18763">
    <property type="entry name" value="PIN_MtVapC3-like"/>
    <property type="match status" value="1"/>
</dbReference>
<dbReference type="InterPro" id="IPR002716">
    <property type="entry name" value="PIN_dom"/>
</dbReference>
<protein>
    <recommendedName>
        <fullName evidence="6">Ribonuclease VapC</fullName>
        <shortName evidence="6">RNase VapC</shortName>
        <ecNumber evidence="6">3.1.-.-</ecNumber>
    </recommendedName>
    <alternativeName>
        <fullName evidence="6">Toxin VapC</fullName>
    </alternativeName>
</protein>
<comment type="caution">
    <text evidence="8">The sequence shown here is derived from an EMBL/GenBank/DDBJ whole genome shotgun (WGS) entry which is preliminary data.</text>
</comment>
<dbReference type="GO" id="GO:0004540">
    <property type="term" value="F:RNA nuclease activity"/>
    <property type="evidence" value="ECO:0007669"/>
    <property type="project" value="InterPro"/>
</dbReference>
<dbReference type="Proteomes" id="UP000885738">
    <property type="component" value="Unassembled WGS sequence"/>
</dbReference>
<evidence type="ECO:0000256" key="2">
    <source>
        <dbReference type="ARBA" id="ARBA00022722"/>
    </source>
</evidence>
<comment type="similarity">
    <text evidence="6">Belongs to the PINc/VapC protein family.</text>
</comment>
<dbReference type="InterPro" id="IPR022907">
    <property type="entry name" value="VapC_family"/>
</dbReference>
<dbReference type="Pfam" id="PF01850">
    <property type="entry name" value="PIN"/>
    <property type="match status" value="1"/>
</dbReference>
<proteinExistence type="inferred from homology"/>
<gene>
    <name evidence="6" type="primary">vapC</name>
    <name evidence="8" type="ORF">ENI35_02295</name>
</gene>
<evidence type="ECO:0000313" key="8">
    <source>
        <dbReference type="EMBL" id="HEC67634.1"/>
    </source>
</evidence>
<dbReference type="GO" id="GO:0090729">
    <property type="term" value="F:toxin activity"/>
    <property type="evidence" value="ECO:0007669"/>
    <property type="project" value="UniProtKB-KW"/>
</dbReference>
<dbReference type="EC" id="3.1.-.-" evidence="6"/>
<dbReference type="GO" id="GO:0000287">
    <property type="term" value="F:magnesium ion binding"/>
    <property type="evidence" value="ECO:0007669"/>
    <property type="project" value="UniProtKB-UniRule"/>
</dbReference>
<keyword evidence="3 6" id="KW-0479">Metal-binding</keyword>
<sequence length="131" mass="15072">MVLVDTTVWIDFFAAHSSDHVMALDNLIRNREDISICGIILTEVLQGIRKDSQFKKTRELFNNLLFLPMPYPVFLRAAEIYRSLCRKGITLRKSVDCMIASVAIENDIPLLHNDKDFKAIEEHCGLKCYII</sequence>
<feature type="binding site" evidence="6">
    <location>
        <position position="96"/>
    </location>
    <ligand>
        <name>Mg(2+)</name>
        <dbReference type="ChEBI" id="CHEBI:18420"/>
    </ligand>
</feature>
<feature type="domain" description="PIN" evidence="7">
    <location>
        <begin position="2"/>
        <end position="121"/>
    </location>
</feature>
<keyword evidence="2 6" id="KW-0540">Nuclease</keyword>
<dbReference type="Gene3D" id="3.40.50.1010">
    <property type="entry name" value="5'-nuclease"/>
    <property type="match status" value="1"/>
</dbReference>
<evidence type="ECO:0000256" key="4">
    <source>
        <dbReference type="ARBA" id="ARBA00022801"/>
    </source>
</evidence>